<name>A0A1B6CAW4_9HEMI</name>
<keyword evidence="1" id="KW-0732">Signal</keyword>
<dbReference type="EMBL" id="GEDC01026656">
    <property type="protein sequence ID" value="JAS10642.1"/>
    <property type="molecule type" value="Transcribed_RNA"/>
</dbReference>
<accession>A0A1B6CAW4</accession>
<protein>
    <submittedName>
        <fullName evidence="2">Uncharacterized protein</fullName>
    </submittedName>
</protein>
<dbReference type="AlphaFoldDB" id="A0A1B6CAW4"/>
<feature type="signal peptide" evidence="1">
    <location>
        <begin position="1"/>
        <end position="16"/>
    </location>
</feature>
<evidence type="ECO:0000313" key="2">
    <source>
        <dbReference type="EMBL" id="JAS10642.1"/>
    </source>
</evidence>
<proteinExistence type="predicted"/>
<sequence length="150" mass="17836">MIFVFILWSLAVVVLTKEAFMESLVYYIFRMTEAFVDILYKMQRKMNSTELVDDEVFKWIKDEAYSCYLRVGSVIYALHDRKCNKSDERYVRMVQLEYVFETLMNIGEKRRQVIQKDIDSIFAVVRNIKKTFNFTALVLDSGGTMYRALK</sequence>
<reference evidence="2" key="1">
    <citation type="submission" date="2015-12" db="EMBL/GenBank/DDBJ databases">
        <title>De novo transcriptome assembly of four potential Pierce s Disease insect vectors from Arizona vineyards.</title>
        <authorList>
            <person name="Tassone E.E."/>
        </authorList>
    </citation>
    <scope>NUCLEOTIDE SEQUENCE</scope>
</reference>
<organism evidence="2">
    <name type="scientific">Clastoptera arizonana</name>
    <name type="common">Arizona spittle bug</name>
    <dbReference type="NCBI Taxonomy" id="38151"/>
    <lineage>
        <taxon>Eukaryota</taxon>
        <taxon>Metazoa</taxon>
        <taxon>Ecdysozoa</taxon>
        <taxon>Arthropoda</taxon>
        <taxon>Hexapoda</taxon>
        <taxon>Insecta</taxon>
        <taxon>Pterygota</taxon>
        <taxon>Neoptera</taxon>
        <taxon>Paraneoptera</taxon>
        <taxon>Hemiptera</taxon>
        <taxon>Auchenorrhyncha</taxon>
        <taxon>Cercopoidea</taxon>
        <taxon>Clastopteridae</taxon>
        <taxon>Clastoptera</taxon>
    </lineage>
</organism>
<evidence type="ECO:0000256" key="1">
    <source>
        <dbReference type="SAM" id="SignalP"/>
    </source>
</evidence>
<feature type="chain" id="PRO_5008580250" evidence="1">
    <location>
        <begin position="17"/>
        <end position="150"/>
    </location>
</feature>
<gene>
    <name evidence="2" type="ORF">g.1986</name>
</gene>